<evidence type="ECO:0000256" key="1">
    <source>
        <dbReference type="SAM" id="MobiDB-lite"/>
    </source>
</evidence>
<dbReference type="Proteomes" id="UP000239047">
    <property type="component" value="Unassembled WGS sequence"/>
</dbReference>
<dbReference type="EMBL" id="PREZ01000004">
    <property type="protein sequence ID" value="PPA70091.1"/>
    <property type="molecule type" value="Genomic_DNA"/>
</dbReference>
<comment type="caution">
    <text evidence="3">The sequence shown here is derived from an EMBL/GenBank/DDBJ whole genome shotgun (WGS) entry which is preliminary data.</text>
</comment>
<gene>
    <name evidence="3" type="ORF">C4B60_10900</name>
</gene>
<reference evidence="3 4" key="1">
    <citation type="submission" date="2018-02" db="EMBL/GenBank/DDBJ databases">
        <title>Jeotgalibacillus proteolyticum sp. nov. a protease producing bacterium isolated from ocean sediments of Laizhou Bay.</title>
        <authorList>
            <person name="Li Y."/>
        </authorList>
    </citation>
    <scope>NUCLEOTIDE SEQUENCE [LARGE SCALE GENOMIC DNA]</scope>
    <source>
        <strain evidence="3 4">22-7</strain>
    </source>
</reference>
<dbReference type="PROSITE" id="PS51257">
    <property type="entry name" value="PROKAR_LIPOPROTEIN"/>
    <property type="match status" value="1"/>
</dbReference>
<feature type="region of interest" description="Disordered" evidence="1">
    <location>
        <begin position="174"/>
        <end position="206"/>
    </location>
</feature>
<sequence>MKKCAFVLLAGSLALTACSVPDTPSVKPEQSASADTGEMITTENNFGYSSKASNPNDNHGENDGIVYNFDRQVTADAISRFGASLPGIENVSTVVTDEEVLISYEVAPDNDMDRNELADQVKKNAFSVVPRWYHVYVTDDPALRVNVESLAQTHLTDEEMETAIASTIELMRESSPQGFRVDEGENANGETKDEESRSHMTEDPVDLAPAAMDIKGIKEAADA</sequence>
<evidence type="ECO:0008006" key="5">
    <source>
        <dbReference type="Google" id="ProtNLM"/>
    </source>
</evidence>
<evidence type="ECO:0000313" key="4">
    <source>
        <dbReference type="Proteomes" id="UP000239047"/>
    </source>
</evidence>
<evidence type="ECO:0000313" key="3">
    <source>
        <dbReference type="EMBL" id="PPA70091.1"/>
    </source>
</evidence>
<feature type="chain" id="PRO_5038534112" description="Sporulation protein" evidence="2">
    <location>
        <begin position="20"/>
        <end position="223"/>
    </location>
</feature>
<protein>
    <recommendedName>
        <fullName evidence="5">Sporulation protein</fullName>
    </recommendedName>
</protein>
<feature type="compositionally biased region" description="Basic and acidic residues" evidence="1">
    <location>
        <begin position="190"/>
        <end position="202"/>
    </location>
</feature>
<dbReference type="Pfam" id="PF09580">
    <property type="entry name" value="Spore_YhcN_YlaJ"/>
    <property type="match status" value="1"/>
</dbReference>
<dbReference type="OrthoDB" id="2691390at2"/>
<keyword evidence="4" id="KW-1185">Reference proteome</keyword>
<dbReference type="InterPro" id="IPR019076">
    <property type="entry name" value="Spore_lipoprot_YhcN/YlaJ-like"/>
</dbReference>
<accession>A0A2S5GAZ5</accession>
<evidence type="ECO:0000256" key="2">
    <source>
        <dbReference type="SAM" id="SignalP"/>
    </source>
</evidence>
<feature type="signal peptide" evidence="2">
    <location>
        <begin position="1"/>
        <end position="19"/>
    </location>
</feature>
<name>A0A2S5GAZ5_9BACL</name>
<dbReference type="AlphaFoldDB" id="A0A2S5GAZ5"/>
<proteinExistence type="predicted"/>
<organism evidence="3 4">
    <name type="scientific">Jeotgalibacillus proteolyticus</name>
    <dbReference type="NCBI Taxonomy" id="2082395"/>
    <lineage>
        <taxon>Bacteria</taxon>
        <taxon>Bacillati</taxon>
        <taxon>Bacillota</taxon>
        <taxon>Bacilli</taxon>
        <taxon>Bacillales</taxon>
        <taxon>Caryophanaceae</taxon>
        <taxon>Jeotgalibacillus</taxon>
    </lineage>
</organism>
<keyword evidence="2" id="KW-0732">Signal</keyword>
<dbReference type="RefSeq" id="WP_104058040.1">
    <property type="nucleotide sequence ID" value="NZ_PREZ01000004.1"/>
</dbReference>